<evidence type="ECO:0000256" key="1">
    <source>
        <dbReference type="SAM" id="MobiDB-lite"/>
    </source>
</evidence>
<dbReference type="EMBL" id="AUPL01007063">
    <property type="protein sequence ID" value="ESL05295.1"/>
    <property type="molecule type" value="Genomic_DNA"/>
</dbReference>
<evidence type="ECO:0000313" key="4">
    <source>
        <dbReference type="Proteomes" id="UP000031737"/>
    </source>
</evidence>
<accession>A0A061ITI2</accession>
<dbReference type="InterPro" id="IPR015425">
    <property type="entry name" value="FH2_Formin"/>
</dbReference>
<feature type="compositionally biased region" description="Pro residues" evidence="1">
    <location>
        <begin position="465"/>
        <end position="508"/>
    </location>
</feature>
<evidence type="ECO:0000313" key="3">
    <source>
        <dbReference type="EMBL" id="ESL05295.1"/>
    </source>
</evidence>
<dbReference type="InterPro" id="IPR051425">
    <property type="entry name" value="Formin_Homology"/>
</dbReference>
<proteinExistence type="predicted"/>
<sequence length="968" mass="107679">MNIFGSLFRSSHGDCLRRLFDYPVFIWQIPCGSSSIDSRGGLVLSSSTARNIRVNCHTLEKTYNSNFAILNFSPLMMDLEDACLQGELMDFSKQPLEDFRLLMELCIIIMKWTQTPSKSGHVVVLAFLEESSCITYPSYAAMIATCYHIFAGCPSDGGSYTLGFVEEMLGIRRSKYHAASQETYVNYFQLLLDVPILPSVHLRRTWLAAVSLHEMASLRGMQLGLRVENEDKTHTFSDPTAWEAKGDDGTLQISLHPKQCVFGDFIISLLHYELPSHAPPGQPEPSLKPRVLARWAFSTIFVSRDTHHVRARDMDYAEQNHLPCDAYMQLHFVEGEAETEDAAYVEHLTRRIDQSPRRHMALLQSGPLLPPDRRRDVSSCRRDDELVGGVYYRADGTSLCGSHSHGGGDERSFLRGVLPLPLMEEEERRYRDDDELALFLKHPQPVRHHDPSQLSTGHQITAPALSPPPPPPGKAPPPPPPPPGKAPPPPPPPPGKASLAPPPPPAPPLIASDGVSSVTLPREGHSAPSKPICVGPKLKTFFWKKLMRPFGVWSIAHDAFVETVIDEPFLLAMFEVRKKALPLSTSDGEFKKIKKKELCKSTAFSAQRQQNIAILLKQMKLSVEEMCRALIECDDVVLPLEKLELLYGALPTSAEIEVLRMEEASGNVSWTEVERYVYTVSTTVTDARERISLLLASEQTEELVSFTEERLGRLERAVALMTSKTSKLAAVLHAVLALGNFMNRGSSHAGAVGFRLESLSQMNFVKAVDGKTTMLEVFVISLMDRRPDLLQFIGELDCLAQLAGTTVQEVGHSVSQLSLTMQKMRRVVEEHKQQETQKKRAVPLPAGVLDVFPERIAMHAQKHLAVVSELALRHQRLKDDVSAMLEGYGEDPMLDESVLWDYILQFGMCVEGFYKRAEMEGINKRTLLAAVGLPPNVDGATRLNDGSAEDGVERGSNDRSDNCVSNPQ</sequence>
<dbReference type="Gene3D" id="1.20.58.2220">
    <property type="entry name" value="Formin, FH2 domain"/>
    <property type="match status" value="1"/>
</dbReference>
<gene>
    <name evidence="3" type="ORF">TRSC58_07063</name>
</gene>
<keyword evidence="4" id="KW-1185">Reference proteome</keyword>
<dbReference type="PANTHER" id="PTHR45725:SF1">
    <property type="entry name" value="DISHEVELLED ASSOCIATED ACTIVATOR OF MORPHOGENESIS, ISOFORM D"/>
    <property type="match status" value="1"/>
</dbReference>
<feature type="compositionally biased region" description="Basic and acidic residues" evidence="1">
    <location>
        <begin position="951"/>
        <end position="961"/>
    </location>
</feature>
<name>A0A061ITI2_TRYRA</name>
<organism evidence="3 4">
    <name type="scientific">Trypanosoma rangeli SC58</name>
    <dbReference type="NCBI Taxonomy" id="429131"/>
    <lineage>
        <taxon>Eukaryota</taxon>
        <taxon>Discoba</taxon>
        <taxon>Euglenozoa</taxon>
        <taxon>Kinetoplastea</taxon>
        <taxon>Metakinetoplastina</taxon>
        <taxon>Trypanosomatida</taxon>
        <taxon>Trypanosomatidae</taxon>
        <taxon>Trypanosoma</taxon>
        <taxon>Herpetosoma</taxon>
    </lineage>
</organism>
<feature type="domain" description="FH2" evidence="2">
    <location>
        <begin position="528"/>
        <end position="936"/>
    </location>
</feature>
<dbReference type="InterPro" id="IPR042201">
    <property type="entry name" value="FH2_Formin_sf"/>
</dbReference>
<protein>
    <submittedName>
        <fullName evidence="3">Formin</fullName>
    </submittedName>
</protein>
<comment type="caution">
    <text evidence="3">The sequence shown here is derived from an EMBL/GenBank/DDBJ whole genome shotgun (WGS) entry which is preliminary data.</text>
</comment>
<reference evidence="3 4" key="1">
    <citation type="submission" date="2013-07" db="EMBL/GenBank/DDBJ databases">
        <authorList>
            <person name="Stoco P.H."/>
            <person name="Wagner G."/>
            <person name="Gerber A."/>
            <person name="Zaha A."/>
            <person name="Thompson C."/>
            <person name="Bartholomeu D.C."/>
            <person name="Luckemeyer D.D."/>
            <person name="Bahia D."/>
            <person name="Loreto E."/>
            <person name="Prestes E.B."/>
            <person name="Lima F.M."/>
            <person name="Rodrigues-Luiz G."/>
            <person name="Vallejo G.A."/>
            <person name="Filho J.F."/>
            <person name="Monteiro K.M."/>
            <person name="Tyler K.M."/>
            <person name="de Almeida L.G."/>
            <person name="Ortiz M.F."/>
            <person name="Siervo M.A."/>
            <person name="de Moraes M.H."/>
            <person name="Cunha O.L."/>
            <person name="Mendonca-Neto R."/>
            <person name="Silva R."/>
            <person name="Teixeira S.M."/>
            <person name="Murta S.M."/>
            <person name="Sincero T.C."/>
            <person name="Mendes T.A."/>
            <person name="Urmenyi T.P."/>
            <person name="Silva V.G."/>
            <person name="da Rocha W.D."/>
            <person name="Andersson B."/>
            <person name="Romanha A.J."/>
            <person name="Steindel M."/>
            <person name="de Vasconcelos A.T."/>
            <person name="Grisard E.C."/>
        </authorList>
    </citation>
    <scope>NUCLEOTIDE SEQUENCE [LARGE SCALE GENOMIC DNA]</scope>
    <source>
        <strain evidence="3 4">SC58</strain>
    </source>
</reference>
<dbReference type="SMART" id="SM00498">
    <property type="entry name" value="FH2"/>
    <property type="match status" value="1"/>
</dbReference>
<feature type="region of interest" description="Disordered" evidence="1">
    <location>
        <begin position="938"/>
        <end position="968"/>
    </location>
</feature>
<dbReference type="PROSITE" id="PS51444">
    <property type="entry name" value="FH2"/>
    <property type="match status" value="1"/>
</dbReference>
<dbReference type="Gene3D" id="2.60.40.1110">
    <property type="match status" value="1"/>
</dbReference>
<dbReference type="Pfam" id="PF02181">
    <property type="entry name" value="FH2"/>
    <property type="match status" value="1"/>
</dbReference>
<dbReference type="Proteomes" id="UP000031737">
    <property type="component" value="Unassembled WGS sequence"/>
</dbReference>
<dbReference type="InterPro" id="IPR029021">
    <property type="entry name" value="Prot-tyrosine_phosphatase-like"/>
</dbReference>
<dbReference type="OrthoDB" id="1104827at2759"/>
<dbReference type="VEuPathDB" id="TriTrypDB:TRSC58_07063"/>
<feature type="region of interest" description="Disordered" evidence="1">
    <location>
        <begin position="442"/>
        <end position="530"/>
    </location>
</feature>
<dbReference type="AlphaFoldDB" id="A0A061ITI2"/>
<dbReference type="Gene3D" id="3.90.190.10">
    <property type="entry name" value="Protein tyrosine phosphatase superfamily"/>
    <property type="match status" value="1"/>
</dbReference>
<dbReference type="PANTHER" id="PTHR45725">
    <property type="entry name" value="FORMIN HOMOLOGY 2 FAMILY MEMBER"/>
    <property type="match status" value="1"/>
</dbReference>
<evidence type="ECO:0000259" key="2">
    <source>
        <dbReference type="PROSITE" id="PS51444"/>
    </source>
</evidence>
<dbReference type="SUPFAM" id="SSF101447">
    <property type="entry name" value="Formin homology 2 domain (FH2 domain)"/>
    <property type="match status" value="1"/>
</dbReference>